<proteinExistence type="predicted"/>
<accession>A0A7Y6VA17</accession>
<reference evidence="1 2" key="1">
    <citation type="submission" date="2020-06" db="EMBL/GenBank/DDBJ databases">
        <title>Halomonas sp. QX-1 draft genome sequence.</title>
        <authorList>
            <person name="Qiu X."/>
        </authorList>
    </citation>
    <scope>NUCLEOTIDE SEQUENCE [LARGE SCALE GENOMIC DNA]</scope>
    <source>
        <strain evidence="1 2">QX-1</strain>
    </source>
</reference>
<evidence type="ECO:0000313" key="1">
    <source>
        <dbReference type="EMBL" id="NVF15989.1"/>
    </source>
</evidence>
<dbReference type="EMBL" id="JABWCV010000026">
    <property type="protein sequence ID" value="NVF15989.1"/>
    <property type="molecule type" value="Genomic_DNA"/>
</dbReference>
<keyword evidence="2" id="KW-1185">Reference proteome</keyword>
<evidence type="ECO:0000313" key="2">
    <source>
        <dbReference type="Proteomes" id="UP000589984"/>
    </source>
</evidence>
<gene>
    <name evidence="1" type="ORF">HUO07_17700</name>
</gene>
<dbReference type="Proteomes" id="UP000589984">
    <property type="component" value="Unassembled WGS sequence"/>
</dbReference>
<name>A0A7Y6VA17_9GAMM</name>
<protein>
    <submittedName>
        <fullName evidence="1">Uncharacterized protein</fullName>
    </submittedName>
</protein>
<organism evidence="1 2">
    <name type="scientific">Vreelandella maris</name>
    <dbReference type="NCBI Taxonomy" id="2729617"/>
    <lineage>
        <taxon>Bacteria</taxon>
        <taxon>Pseudomonadati</taxon>
        <taxon>Pseudomonadota</taxon>
        <taxon>Gammaproteobacteria</taxon>
        <taxon>Oceanospirillales</taxon>
        <taxon>Halomonadaceae</taxon>
        <taxon>Vreelandella</taxon>
    </lineage>
</organism>
<comment type="caution">
    <text evidence="1">The sequence shown here is derived from an EMBL/GenBank/DDBJ whole genome shotgun (WGS) entry which is preliminary data.</text>
</comment>
<dbReference type="RefSeq" id="WP_176304659.1">
    <property type="nucleotide sequence ID" value="NZ_JABWCV010000026.1"/>
</dbReference>
<sequence length="342" mass="38847">MTNQNEIVIRSEQDAYDALELASQGGLPDHVSVHFDGWPNLEIIVKGEGYQGTITPSIMKGFIEFQTAIYRTYALANYNTVNVNKLTREEREALELYISVDEGSSRFNVDVQALLENFVARVGDKVTPQSLVKIALIVSVAYFGNSFTKNYFEDRRQTRIAELQSEERIAELESRQYADELDVRRMEILAEATRDEPRASNIREYADDAQRSLVKSVRHVDESSIGGLTIEGETAQELTKNARREAKEIRLDGLYRVRVVDASQIDVFRIRISNEANGDEFIATVQDETLDNRHREAIREAEWAKQPVRLSINARVLGDEIRRATVISAEPVDPNQLPARNE</sequence>
<dbReference type="AlphaFoldDB" id="A0A7Y6VA17"/>